<dbReference type="Gene3D" id="2.60.120.1440">
    <property type="match status" value="1"/>
</dbReference>
<dbReference type="InterPro" id="IPR012373">
    <property type="entry name" value="Ferrdict_sens_TM"/>
</dbReference>
<dbReference type="PIRSF" id="PIRSF018266">
    <property type="entry name" value="FecR"/>
    <property type="match status" value="1"/>
</dbReference>
<accession>A0AAJ6BLK0</accession>
<keyword evidence="1" id="KW-0812">Transmembrane</keyword>
<feature type="domain" description="FecR N-terminal" evidence="3">
    <location>
        <begin position="13"/>
        <end position="53"/>
    </location>
</feature>
<gene>
    <name evidence="4" type="ORF">P0Y50_00570</name>
</gene>
<dbReference type="PANTHER" id="PTHR30273:SF2">
    <property type="entry name" value="PROTEIN FECR"/>
    <property type="match status" value="1"/>
</dbReference>
<dbReference type="InterPro" id="IPR032623">
    <property type="entry name" value="FecR_N"/>
</dbReference>
<organism evidence="4 5">
    <name type="scientific">Candidatus Brevundimonas colombiensis</name>
    <dbReference type="NCBI Taxonomy" id="3121376"/>
    <lineage>
        <taxon>Bacteria</taxon>
        <taxon>Pseudomonadati</taxon>
        <taxon>Pseudomonadota</taxon>
        <taxon>Alphaproteobacteria</taxon>
        <taxon>Caulobacterales</taxon>
        <taxon>Caulobacteraceae</taxon>
        <taxon>Brevundimonas</taxon>
    </lineage>
</organism>
<dbReference type="Proteomes" id="UP001213664">
    <property type="component" value="Chromosome"/>
</dbReference>
<keyword evidence="1" id="KW-1133">Transmembrane helix</keyword>
<feature type="domain" description="FecR protein" evidence="2">
    <location>
        <begin position="127"/>
        <end position="218"/>
    </location>
</feature>
<evidence type="ECO:0000259" key="2">
    <source>
        <dbReference type="Pfam" id="PF04773"/>
    </source>
</evidence>
<sequence length="332" mass="35850">MSLDAEVRRGADQEATDWLLRLREAEDAEVYEAFEAWIVAAPANASAWAELGRVSQTMTVALEQAGAAPARTLGMVFQRRRNATARGRQIGPRLTRRTAVAAVAASIAAMVAVAVAPDAVLSIRSDYMSGVHQLCTVQLQDGSVLTLAPRSAVSVDFEGETRRVRLLRGDAYFEVARNPDRPFTVSSSRLKTTVLGTGFEVRSASDQPLVGVRHGRVRVQAETGASRELTAGEGVHLGPTGDLQPFATDPENVAAWRRKQLIVEGRPVAEVVDALRPWYGGVILARGHRLNSDRVTGVYDLNDPVGALTALSRANGASVRRISPWIMTISFD</sequence>
<dbReference type="AlphaFoldDB" id="A0AAJ6BLK0"/>
<evidence type="ECO:0000313" key="4">
    <source>
        <dbReference type="EMBL" id="WEK40129.1"/>
    </source>
</evidence>
<evidence type="ECO:0000313" key="5">
    <source>
        <dbReference type="Proteomes" id="UP001213664"/>
    </source>
</evidence>
<protein>
    <submittedName>
        <fullName evidence="4">FecR domain-containing protein</fullName>
    </submittedName>
</protein>
<dbReference type="EMBL" id="CP119326">
    <property type="protein sequence ID" value="WEK40129.1"/>
    <property type="molecule type" value="Genomic_DNA"/>
</dbReference>
<feature type="transmembrane region" description="Helical" evidence="1">
    <location>
        <begin position="98"/>
        <end position="116"/>
    </location>
</feature>
<keyword evidence="1" id="KW-0472">Membrane</keyword>
<dbReference type="GO" id="GO:0016989">
    <property type="term" value="F:sigma factor antagonist activity"/>
    <property type="evidence" value="ECO:0007669"/>
    <property type="project" value="TreeGrafter"/>
</dbReference>
<dbReference type="InterPro" id="IPR006860">
    <property type="entry name" value="FecR"/>
</dbReference>
<dbReference type="PANTHER" id="PTHR30273">
    <property type="entry name" value="PERIPLASMIC SIGNAL SENSOR AND SIGMA FACTOR ACTIVATOR FECR-RELATED"/>
    <property type="match status" value="1"/>
</dbReference>
<name>A0AAJ6BLK0_9CAUL</name>
<proteinExistence type="predicted"/>
<evidence type="ECO:0000259" key="3">
    <source>
        <dbReference type="Pfam" id="PF16220"/>
    </source>
</evidence>
<evidence type="ECO:0000256" key="1">
    <source>
        <dbReference type="SAM" id="Phobius"/>
    </source>
</evidence>
<dbReference type="Pfam" id="PF16220">
    <property type="entry name" value="DUF4880"/>
    <property type="match status" value="1"/>
</dbReference>
<dbReference type="Pfam" id="PF04773">
    <property type="entry name" value="FecR"/>
    <property type="match status" value="1"/>
</dbReference>
<reference evidence="4" key="1">
    <citation type="submission" date="2023-03" db="EMBL/GenBank/DDBJ databases">
        <title>Andean soil-derived lignocellulolytic bacterial consortium as a source of novel taxa and putative plastic-active enzymes.</title>
        <authorList>
            <person name="Diaz-Garcia L."/>
            <person name="Chuvochina M."/>
            <person name="Feuerriegel G."/>
            <person name="Bunk B."/>
            <person name="Sproer C."/>
            <person name="Streit W.R."/>
            <person name="Rodriguez L.M."/>
            <person name="Overmann J."/>
            <person name="Jimenez D.J."/>
        </authorList>
    </citation>
    <scope>NUCLEOTIDE SEQUENCE</scope>
    <source>
        <strain evidence="4">MAG 833</strain>
    </source>
</reference>